<proteinExistence type="predicted"/>
<gene>
    <name evidence="1" type="ORF">METZ01_LOCUS188463</name>
</gene>
<sequence>GLPRRVAGLQPAHMGNPDLTNIQSEQAVVVAGYGALVVNNEPRNVPWWLPDQAQRLLIGYLGSAPEYQPYGVQKFIWDSDTRRFKQAWVNRNVSSPSCVPIVSHASDRVYLIGARSNKWTLEAIDWLTGKSAYHSVIGGQRYNPLFSGTLIDEIGRIHYGSPWGRVRLNLPADPVLTTR</sequence>
<dbReference type="EMBL" id="UINC01038505">
    <property type="protein sequence ID" value="SVB35609.1"/>
    <property type="molecule type" value="Genomic_DNA"/>
</dbReference>
<protein>
    <submittedName>
        <fullName evidence="1">Uncharacterized protein</fullName>
    </submittedName>
</protein>
<evidence type="ECO:0000313" key="1">
    <source>
        <dbReference type="EMBL" id="SVB35609.1"/>
    </source>
</evidence>
<name>A0A382DBR3_9ZZZZ</name>
<dbReference type="AlphaFoldDB" id="A0A382DBR3"/>
<accession>A0A382DBR3</accession>
<organism evidence="1">
    <name type="scientific">marine metagenome</name>
    <dbReference type="NCBI Taxonomy" id="408172"/>
    <lineage>
        <taxon>unclassified sequences</taxon>
        <taxon>metagenomes</taxon>
        <taxon>ecological metagenomes</taxon>
    </lineage>
</organism>
<feature type="non-terminal residue" evidence="1">
    <location>
        <position position="1"/>
    </location>
</feature>
<reference evidence="1" key="1">
    <citation type="submission" date="2018-05" db="EMBL/GenBank/DDBJ databases">
        <authorList>
            <person name="Lanie J.A."/>
            <person name="Ng W.-L."/>
            <person name="Kazmierczak K.M."/>
            <person name="Andrzejewski T.M."/>
            <person name="Davidsen T.M."/>
            <person name="Wayne K.J."/>
            <person name="Tettelin H."/>
            <person name="Glass J.I."/>
            <person name="Rusch D."/>
            <person name="Podicherti R."/>
            <person name="Tsui H.-C.T."/>
            <person name="Winkler M.E."/>
        </authorList>
    </citation>
    <scope>NUCLEOTIDE SEQUENCE</scope>
</reference>